<evidence type="ECO:0000256" key="8">
    <source>
        <dbReference type="SAM" id="Phobius"/>
    </source>
</evidence>
<dbReference type="PANTHER" id="PTHR43840:SF15">
    <property type="entry name" value="MITOCHONDRIAL METAL TRANSPORTER 1-RELATED"/>
    <property type="match status" value="1"/>
</dbReference>
<dbReference type="InterPro" id="IPR027470">
    <property type="entry name" value="Cation_efflux_CTD"/>
</dbReference>
<keyword evidence="11" id="KW-0614">Plasmid</keyword>
<dbReference type="GO" id="GO:0005886">
    <property type="term" value="C:plasma membrane"/>
    <property type="evidence" value="ECO:0007669"/>
    <property type="project" value="TreeGrafter"/>
</dbReference>
<dbReference type="GO" id="GO:0006882">
    <property type="term" value="P:intracellular zinc ion homeostasis"/>
    <property type="evidence" value="ECO:0007669"/>
    <property type="project" value="TreeGrafter"/>
</dbReference>
<dbReference type="Gene3D" id="3.30.70.1350">
    <property type="entry name" value="Cation efflux protein, cytoplasmic domain"/>
    <property type="match status" value="1"/>
</dbReference>
<dbReference type="InterPro" id="IPR027469">
    <property type="entry name" value="Cation_efflux_TMD_sf"/>
</dbReference>
<feature type="transmembrane region" description="Helical" evidence="8">
    <location>
        <begin position="289"/>
        <end position="309"/>
    </location>
</feature>
<feature type="transmembrane region" description="Helical" evidence="8">
    <location>
        <begin position="146"/>
        <end position="175"/>
    </location>
</feature>
<evidence type="ECO:0000259" key="10">
    <source>
        <dbReference type="Pfam" id="PF16916"/>
    </source>
</evidence>
<keyword evidence="12" id="KW-1185">Reference proteome</keyword>
<feature type="domain" description="Cation efflux protein cytoplasmic" evidence="10">
    <location>
        <begin position="348"/>
        <end position="419"/>
    </location>
</feature>
<feature type="domain" description="Cation efflux protein transmembrane" evidence="9">
    <location>
        <begin position="148"/>
        <end position="339"/>
    </location>
</feature>
<evidence type="ECO:0000259" key="9">
    <source>
        <dbReference type="Pfam" id="PF01545"/>
    </source>
</evidence>
<feature type="transmembrane region" description="Helical" evidence="8">
    <location>
        <begin position="212"/>
        <end position="232"/>
    </location>
</feature>
<dbReference type="AlphaFoldDB" id="B9L3D9"/>
<evidence type="ECO:0000256" key="2">
    <source>
        <dbReference type="ARBA" id="ARBA00008114"/>
    </source>
</evidence>
<feature type="region of interest" description="Disordered" evidence="7">
    <location>
        <begin position="24"/>
        <end position="62"/>
    </location>
</feature>
<feature type="compositionally biased region" description="Low complexity" evidence="7">
    <location>
        <begin position="43"/>
        <end position="61"/>
    </location>
</feature>
<dbReference type="EMBL" id="CP001276">
    <property type="protein sequence ID" value="ACM06727.1"/>
    <property type="molecule type" value="Genomic_DNA"/>
</dbReference>
<keyword evidence="4 8" id="KW-0812">Transmembrane</keyword>
<dbReference type="SUPFAM" id="SSF161111">
    <property type="entry name" value="Cation efflux protein transmembrane domain-like"/>
    <property type="match status" value="1"/>
</dbReference>
<dbReference type="InterPro" id="IPR058533">
    <property type="entry name" value="Cation_efflux_TM"/>
</dbReference>
<dbReference type="Gene3D" id="1.20.1510.10">
    <property type="entry name" value="Cation efflux protein transmembrane domain"/>
    <property type="match status" value="1"/>
</dbReference>
<evidence type="ECO:0000313" key="11">
    <source>
        <dbReference type="EMBL" id="ACM06727.1"/>
    </source>
</evidence>
<dbReference type="GO" id="GO:0015341">
    <property type="term" value="F:zinc efflux antiporter activity"/>
    <property type="evidence" value="ECO:0007669"/>
    <property type="project" value="TreeGrafter"/>
</dbReference>
<protein>
    <submittedName>
        <fullName evidence="11">Cation diffusion facilitator family transporter</fullName>
    </submittedName>
</protein>
<accession>B9L3D9</accession>
<keyword evidence="5 8" id="KW-1133">Transmembrane helix</keyword>
<comment type="similarity">
    <text evidence="2">Belongs to the cation diffusion facilitator (CDF) transporter (TC 2.A.4) family.</text>
</comment>
<reference evidence="11 12" key="1">
    <citation type="journal article" date="2009" name="PLoS ONE">
        <title>Complete genome sequence of the aerobic CO-oxidizing thermophile Thermomicrobium roseum.</title>
        <authorList>
            <person name="Wu D."/>
            <person name="Raymond J."/>
            <person name="Wu M."/>
            <person name="Chatterji S."/>
            <person name="Ren Q."/>
            <person name="Graham J.E."/>
            <person name="Bryant D.A."/>
            <person name="Robb F."/>
            <person name="Colman A."/>
            <person name="Tallon L.J."/>
            <person name="Badger J.H."/>
            <person name="Madupu R."/>
            <person name="Ward N.L."/>
            <person name="Eisen J.A."/>
        </authorList>
    </citation>
    <scope>NUCLEOTIDE SEQUENCE [LARGE SCALE GENOMIC DNA]</scope>
    <source>
        <strain evidence="12">ATCC 27502 / DSM 5159 / P-2</strain>
        <plasmid evidence="11">unnamed</plasmid>
    </source>
</reference>
<dbReference type="GO" id="GO:0015086">
    <property type="term" value="F:cadmium ion transmembrane transporter activity"/>
    <property type="evidence" value="ECO:0007669"/>
    <property type="project" value="TreeGrafter"/>
</dbReference>
<evidence type="ECO:0000313" key="12">
    <source>
        <dbReference type="Proteomes" id="UP000000447"/>
    </source>
</evidence>
<geneLocation type="plasmid" evidence="12">
    <name>Tros</name>
</geneLocation>
<dbReference type="eggNOG" id="COG0053">
    <property type="taxonomic scope" value="Bacteria"/>
</dbReference>
<dbReference type="Proteomes" id="UP000000447">
    <property type="component" value="Plasmid unnamed"/>
</dbReference>
<keyword evidence="6 8" id="KW-0472">Membrane</keyword>
<dbReference type="Pfam" id="PF01545">
    <property type="entry name" value="Cation_efflux"/>
    <property type="match status" value="1"/>
</dbReference>
<evidence type="ECO:0000256" key="3">
    <source>
        <dbReference type="ARBA" id="ARBA00022448"/>
    </source>
</evidence>
<sequence length="436" mass="47569">MSGRARRLSAFLRRCRRDESVPVTARDGTAQCDPTPARDLTQASRASPARARAGRSPFRPFSRIEQCTPGRCESIRPHSQPRRERCRERRASADQHSQFCQREFIVCSSPRPVAPRRVTPSGEQRATARMERIVQRSSRTRSIKRTLVTVLVLNLTVAIAKLVVGFVSGSLSILADGLNSLLDASANIVGLVGMAIAARPPDPDHPYGHRRFEALTSLVIAGAMGLLVVQILQDAWHRLQERVQPEVTPLSFAVMLVTLLVNIGVSTWERRRGRELHSSILSADAKHTAADALVSLAVIGGLVAVRAGYAIVDPLLAIGIAGVIAWGAWTIIRDAALTLSDAAVVPVEVIEHAVRGVPGVRGVHNIRTRGGDGLVWVDLHIQVDPELSVRMAHEIASEVARMVEQTIGQAADVTVHVEPALPEHLRVTRGYRVWTE</sequence>
<dbReference type="GO" id="GO:0015093">
    <property type="term" value="F:ferrous iron transmembrane transporter activity"/>
    <property type="evidence" value="ECO:0007669"/>
    <property type="project" value="TreeGrafter"/>
</dbReference>
<feature type="transmembrane region" description="Helical" evidence="8">
    <location>
        <begin position="315"/>
        <end position="332"/>
    </location>
</feature>
<keyword evidence="3" id="KW-0813">Transport</keyword>
<proteinExistence type="inferred from homology"/>
<dbReference type="KEGG" id="tro:trd_A0302"/>
<evidence type="ECO:0000256" key="1">
    <source>
        <dbReference type="ARBA" id="ARBA00004141"/>
    </source>
</evidence>
<evidence type="ECO:0000256" key="6">
    <source>
        <dbReference type="ARBA" id="ARBA00023136"/>
    </source>
</evidence>
<dbReference type="PANTHER" id="PTHR43840">
    <property type="entry name" value="MITOCHONDRIAL METAL TRANSPORTER 1-RELATED"/>
    <property type="match status" value="1"/>
</dbReference>
<dbReference type="InterPro" id="IPR036837">
    <property type="entry name" value="Cation_efflux_CTD_sf"/>
</dbReference>
<dbReference type="SUPFAM" id="SSF160240">
    <property type="entry name" value="Cation efflux protein cytoplasmic domain-like"/>
    <property type="match status" value="1"/>
</dbReference>
<organism evidence="11 12">
    <name type="scientific">Thermomicrobium roseum (strain ATCC 27502 / DSM 5159 / P-2)</name>
    <dbReference type="NCBI Taxonomy" id="309801"/>
    <lineage>
        <taxon>Bacteria</taxon>
        <taxon>Pseudomonadati</taxon>
        <taxon>Thermomicrobiota</taxon>
        <taxon>Thermomicrobia</taxon>
        <taxon>Thermomicrobiales</taxon>
        <taxon>Thermomicrobiaceae</taxon>
        <taxon>Thermomicrobium</taxon>
    </lineage>
</organism>
<dbReference type="HOGENOM" id="CLU_628414_0_0_0"/>
<name>B9L3D9_THERP</name>
<dbReference type="NCBIfam" id="TIGR01297">
    <property type="entry name" value="CDF"/>
    <property type="match status" value="1"/>
</dbReference>
<dbReference type="InterPro" id="IPR002524">
    <property type="entry name" value="Cation_efflux"/>
</dbReference>
<gene>
    <name evidence="11" type="ordered locus">trd_A0302</name>
</gene>
<feature type="transmembrane region" description="Helical" evidence="8">
    <location>
        <begin position="181"/>
        <end position="200"/>
    </location>
</feature>
<dbReference type="FunFam" id="1.20.1510.10:FF:000006">
    <property type="entry name" value="Divalent cation efflux transporter"/>
    <property type="match status" value="1"/>
</dbReference>
<dbReference type="InterPro" id="IPR050291">
    <property type="entry name" value="CDF_Transporter"/>
</dbReference>
<comment type="subcellular location">
    <subcellularLocation>
        <location evidence="1">Membrane</location>
        <topology evidence="1">Multi-pass membrane protein</topology>
    </subcellularLocation>
</comment>
<feature type="transmembrane region" description="Helical" evidence="8">
    <location>
        <begin position="252"/>
        <end position="268"/>
    </location>
</feature>
<dbReference type="Pfam" id="PF16916">
    <property type="entry name" value="ZT_dimer"/>
    <property type="match status" value="1"/>
</dbReference>
<evidence type="ECO:0000256" key="7">
    <source>
        <dbReference type="SAM" id="MobiDB-lite"/>
    </source>
</evidence>
<evidence type="ECO:0000256" key="5">
    <source>
        <dbReference type="ARBA" id="ARBA00022989"/>
    </source>
</evidence>
<evidence type="ECO:0000256" key="4">
    <source>
        <dbReference type="ARBA" id="ARBA00022692"/>
    </source>
</evidence>